<dbReference type="Gene3D" id="1.10.3710.10">
    <property type="entry name" value="DNA polymerase III clamp loader subunits, C-terminal domain"/>
    <property type="match status" value="1"/>
</dbReference>
<gene>
    <name evidence="7" type="ORF">C5Q98_02365</name>
</gene>
<feature type="domain" description="AAA+ ATPase" evidence="6">
    <location>
        <begin position="40"/>
        <end position="160"/>
    </location>
</feature>
<evidence type="ECO:0000256" key="4">
    <source>
        <dbReference type="ARBA" id="ARBA00022741"/>
    </source>
</evidence>
<comment type="function">
    <text evidence="1">DNA-dependent ATPase that plays important roles in cellular responses to stalled DNA replication processes.</text>
</comment>
<dbReference type="Gene3D" id="1.10.8.60">
    <property type="match status" value="1"/>
</dbReference>
<dbReference type="Pfam" id="PF16193">
    <property type="entry name" value="AAA_assoc_2"/>
    <property type="match status" value="1"/>
</dbReference>
<dbReference type="InterPro" id="IPR027417">
    <property type="entry name" value="P-loop_NTPase"/>
</dbReference>
<dbReference type="AlphaFoldDB" id="A0A2S0KMA6"/>
<dbReference type="SUPFAM" id="SSF48019">
    <property type="entry name" value="post-AAA+ oligomerization domain-like"/>
    <property type="match status" value="1"/>
</dbReference>
<evidence type="ECO:0000256" key="5">
    <source>
        <dbReference type="ARBA" id="ARBA00022840"/>
    </source>
</evidence>
<dbReference type="PANTHER" id="PTHR13779:SF7">
    <property type="entry name" value="ATPASE WRNIP1"/>
    <property type="match status" value="1"/>
</dbReference>
<proteinExistence type="inferred from homology"/>
<dbReference type="SMART" id="SM00382">
    <property type="entry name" value="AAA"/>
    <property type="match status" value="1"/>
</dbReference>
<dbReference type="Pfam" id="PF00004">
    <property type="entry name" value="AAA"/>
    <property type="match status" value="1"/>
</dbReference>
<sequence length="448" mass="49751">MRNNKPLAYRMAPESLDDFVGQEHILGKGKLLRRMIEADQINSIILFGPPGTGKTSIARIIANETSSNFKRINAVTAGIKDIKEIVDESKNYLLNPSGRMLIFVDEIHRFNKAQQDALLPHVEDGTLILIGATTENPYFEVNKALLSRSTVFQLYPLTASNVKTIVQNALDKLQEQDPSLTINIDPEALDSLANVSNGDARSALNAIELAYKTTDTDSDNNLFITKEIIEDCVQKKTLRYDKGGEEHYDTISAFIKSMRGSDPDAAVFYLARMLEAGEDLDFICRRIVICAAEDVGLANPQILSICVSAWEAVSRIGMPEARIILSEAVIAVATSPKSNRAYNAINSALADVRSGNTGEIPFAVRNAPIDEMQSNLGYSNGYKYAHDYPYSIAEMEFLPEKLKGKVYYEPTQNGYEKTINERLNFIKQRLGRNKNTSSNNKSAYADKE</sequence>
<keyword evidence="3" id="KW-0235">DNA replication</keyword>
<dbReference type="GO" id="GO:0000731">
    <property type="term" value="P:DNA synthesis involved in DNA repair"/>
    <property type="evidence" value="ECO:0007669"/>
    <property type="project" value="TreeGrafter"/>
</dbReference>
<organism evidence="7 8">
    <name type="scientific">Fastidiosipila sanguinis</name>
    <dbReference type="NCBI Taxonomy" id="236753"/>
    <lineage>
        <taxon>Bacteria</taxon>
        <taxon>Bacillati</taxon>
        <taxon>Bacillota</taxon>
        <taxon>Clostridia</taxon>
        <taxon>Eubacteriales</taxon>
        <taxon>Oscillospiraceae</taxon>
        <taxon>Fastidiosipila</taxon>
    </lineage>
</organism>
<dbReference type="InterPro" id="IPR021886">
    <property type="entry name" value="MgsA_C"/>
</dbReference>
<dbReference type="FunFam" id="1.20.272.10:FF:000001">
    <property type="entry name" value="Putative AAA family ATPase"/>
    <property type="match status" value="1"/>
</dbReference>
<dbReference type="InterPro" id="IPR003593">
    <property type="entry name" value="AAA+_ATPase"/>
</dbReference>
<dbReference type="KEGG" id="fsa:C5Q98_02365"/>
<dbReference type="GO" id="GO:0003677">
    <property type="term" value="F:DNA binding"/>
    <property type="evidence" value="ECO:0007669"/>
    <property type="project" value="InterPro"/>
</dbReference>
<evidence type="ECO:0000259" key="6">
    <source>
        <dbReference type="SMART" id="SM00382"/>
    </source>
</evidence>
<dbReference type="CDD" id="cd00009">
    <property type="entry name" value="AAA"/>
    <property type="match status" value="1"/>
</dbReference>
<dbReference type="InterPro" id="IPR008921">
    <property type="entry name" value="DNA_pol3_clamp-load_cplx_C"/>
</dbReference>
<dbReference type="GO" id="GO:0005524">
    <property type="term" value="F:ATP binding"/>
    <property type="evidence" value="ECO:0007669"/>
    <property type="project" value="UniProtKB-KW"/>
</dbReference>
<keyword evidence="5" id="KW-0067">ATP-binding</keyword>
<dbReference type="Proteomes" id="UP000237947">
    <property type="component" value="Chromosome"/>
</dbReference>
<comment type="similarity">
    <text evidence="2">Belongs to the AAA ATPase family. RarA/MGS1/WRNIP1 subfamily.</text>
</comment>
<dbReference type="FunFam" id="3.40.50.300:FF:000137">
    <property type="entry name" value="Replication-associated recombination protein A"/>
    <property type="match status" value="1"/>
</dbReference>
<dbReference type="SUPFAM" id="SSF52540">
    <property type="entry name" value="P-loop containing nucleoside triphosphate hydrolases"/>
    <property type="match status" value="1"/>
</dbReference>
<dbReference type="InterPro" id="IPR051314">
    <property type="entry name" value="AAA_ATPase_RarA/MGS1/WRNIP1"/>
</dbReference>
<dbReference type="OrthoDB" id="9778364at2"/>
<accession>A0A2S0KMA6</accession>
<evidence type="ECO:0000256" key="3">
    <source>
        <dbReference type="ARBA" id="ARBA00022705"/>
    </source>
</evidence>
<reference evidence="8" key="1">
    <citation type="submission" date="2018-02" db="EMBL/GenBank/DDBJ databases">
        <authorList>
            <person name="Holder M.E."/>
            <person name="Ajami N.J."/>
            <person name="Petrosino J.F."/>
        </authorList>
    </citation>
    <scope>NUCLEOTIDE SEQUENCE [LARGE SCALE GENOMIC DNA]</scope>
    <source>
        <strain evidence="8">CCUG 47711</strain>
    </source>
</reference>
<dbReference type="PRINTS" id="PR00830">
    <property type="entry name" value="ENDOLAPTASE"/>
</dbReference>
<dbReference type="GO" id="GO:0006261">
    <property type="term" value="P:DNA-templated DNA replication"/>
    <property type="evidence" value="ECO:0007669"/>
    <property type="project" value="TreeGrafter"/>
</dbReference>
<dbReference type="CDD" id="cd18139">
    <property type="entry name" value="HLD_clamp_RarA"/>
    <property type="match status" value="1"/>
</dbReference>
<dbReference type="InterPro" id="IPR003959">
    <property type="entry name" value="ATPase_AAA_core"/>
</dbReference>
<evidence type="ECO:0000313" key="8">
    <source>
        <dbReference type="Proteomes" id="UP000237947"/>
    </source>
</evidence>
<dbReference type="GO" id="GO:0017116">
    <property type="term" value="F:single-stranded DNA helicase activity"/>
    <property type="evidence" value="ECO:0007669"/>
    <property type="project" value="TreeGrafter"/>
</dbReference>
<dbReference type="Gene3D" id="1.20.272.10">
    <property type="match status" value="1"/>
</dbReference>
<dbReference type="GO" id="GO:0016887">
    <property type="term" value="F:ATP hydrolysis activity"/>
    <property type="evidence" value="ECO:0007669"/>
    <property type="project" value="InterPro"/>
</dbReference>
<dbReference type="Pfam" id="PF12002">
    <property type="entry name" value="MgsA_C"/>
    <property type="match status" value="1"/>
</dbReference>
<keyword evidence="8" id="KW-1185">Reference proteome</keyword>
<dbReference type="PANTHER" id="PTHR13779">
    <property type="entry name" value="WERNER HELICASE-INTERACTING PROTEIN 1 FAMILY MEMBER"/>
    <property type="match status" value="1"/>
</dbReference>
<dbReference type="InterPro" id="IPR032423">
    <property type="entry name" value="AAA_assoc_2"/>
</dbReference>
<protein>
    <submittedName>
        <fullName evidence="7">Replication-associated recombination protein RarA</fullName>
    </submittedName>
</protein>
<keyword evidence="4" id="KW-0547">Nucleotide-binding</keyword>
<evidence type="ECO:0000256" key="2">
    <source>
        <dbReference type="ARBA" id="ARBA00008959"/>
    </source>
</evidence>
<evidence type="ECO:0000313" key="7">
    <source>
        <dbReference type="EMBL" id="AVM42144.1"/>
    </source>
</evidence>
<dbReference type="RefSeq" id="WP_106012130.1">
    <property type="nucleotide sequence ID" value="NZ_CP027226.1"/>
</dbReference>
<name>A0A2S0KMA6_9FIRM</name>
<evidence type="ECO:0000256" key="1">
    <source>
        <dbReference type="ARBA" id="ARBA00002393"/>
    </source>
</evidence>
<dbReference type="Gene3D" id="3.40.50.300">
    <property type="entry name" value="P-loop containing nucleotide triphosphate hydrolases"/>
    <property type="match status" value="1"/>
</dbReference>
<dbReference type="GO" id="GO:0008047">
    <property type="term" value="F:enzyme activator activity"/>
    <property type="evidence" value="ECO:0007669"/>
    <property type="project" value="TreeGrafter"/>
</dbReference>
<dbReference type="EMBL" id="CP027226">
    <property type="protein sequence ID" value="AVM42144.1"/>
    <property type="molecule type" value="Genomic_DNA"/>
</dbReference>